<protein>
    <recommendedName>
        <fullName evidence="4">DUF2178 domain-containing protein</fullName>
    </recommendedName>
</protein>
<keyword evidence="1" id="KW-0812">Transmembrane</keyword>
<keyword evidence="1" id="KW-1133">Transmembrane helix</keyword>
<evidence type="ECO:0000313" key="3">
    <source>
        <dbReference type="Proteomes" id="UP000217784"/>
    </source>
</evidence>
<evidence type="ECO:0008006" key="4">
    <source>
        <dbReference type="Google" id="ProtNLM"/>
    </source>
</evidence>
<keyword evidence="1" id="KW-0472">Membrane</keyword>
<proteinExistence type="predicted"/>
<name>A0A2A2H969_METBR</name>
<accession>A0A2A2H969</accession>
<feature type="transmembrane region" description="Helical" evidence="1">
    <location>
        <begin position="110"/>
        <end position="128"/>
    </location>
</feature>
<dbReference type="RefSeq" id="WP_069584404.1">
    <property type="nucleotide sequence ID" value="NZ_LMVM01000001.1"/>
</dbReference>
<reference evidence="2 3" key="1">
    <citation type="journal article" date="2017" name="BMC Genomics">
        <title>Genomic analysis of methanogenic archaea reveals a shift towards energy conservation.</title>
        <authorList>
            <person name="Gilmore S.P."/>
            <person name="Henske J.K."/>
            <person name="Sexton J.A."/>
            <person name="Solomon K.V."/>
            <person name="Seppala S."/>
            <person name="Yoo J.I."/>
            <person name="Huyett L.M."/>
            <person name="Pressman A."/>
            <person name="Cogan J.Z."/>
            <person name="Kivenson V."/>
            <person name="Peng X."/>
            <person name="Tan Y."/>
            <person name="Valentine D.L."/>
            <person name="O'Malley M.A."/>
        </authorList>
    </citation>
    <scope>NUCLEOTIDE SEQUENCE [LARGE SCALE GENOMIC DNA]</scope>
    <source>
        <strain evidence="2 3">M.o.H.</strain>
    </source>
</reference>
<dbReference type="AlphaFoldDB" id="A0A2A2H969"/>
<feature type="transmembrane region" description="Helical" evidence="1">
    <location>
        <begin position="46"/>
        <end position="64"/>
    </location>
</feature>
<evidence type="ECO:0000256" key="1">
    <source>
        <dbReference type="SAM" id="Phobius"/>
    </source>
</evidence>
<feature type="transmembrane region" description="Helical" evidence="1">
    <location>
        <begin position="85"/>
        <end position="104"/>
    </location>
</feature>
<dbReference type="Proteomes" id="UP000217784">
    <property type="component" value="Unassembled WGS sequence"/>
</dbReference>
<evidence type="ECO:0000313" key="2">
    <source>
        <dbReference type="EMBL" id="PAV05866.1"/>
    </source>
</evidence>
<keyword evidence="3" id="KW-1185">Reference proteome</keyword>
<feature type="transmembrane region" description="Helical" evidence="1">
    <location>
        <begin position="21"/>
        <end position="40"/>
    </location>
</feature>
<organism evidence="2 3">
    <name type="scientific">Methanobacterium bryantii</name>
    <dbReference type="NCBI Taxonomy" id="2161"/>
    <lineage>
        <taxon>Archaea</taxon>
        <taxon>Methanobacteriati</taxon>
        <taxon>Methanobacteriota</taxon>
        <taxon>Methanomada group</taxon>
        <taxon>Methanobacteria</taxon>
        <taxon>Methanobacteriales</taxon>
        <taxon>Methanobacteriaceae</taxon>
        <taxon>Methanobacterium</taxon>
    </lineage>
</organism>
<sequence length="136" mass="15869">MVIAKSEWYNRRNKPFYSYGMTWHGWIYFIVTISVLFTGIMMPQDMIISIIITAVFLFLFMDMIRASYKSMDERGKAHYSIAMRNMAWAIIITMIITAIILDYTNMKNNISILIVSITLVGALTNILTRHKLEKEN</sequence>
<dbReference type="EMBL" id="LMVM01000001">
    <property type="protein sequence ID" value="PAV05866.1"/>
    <property type="molecule type" value="Genomic_DNA"/>
</dbReference>
<gene>
    <name evidence="2" type="ORF">ASJ80_13450</name>
</gene>
<dbReference type="OrthoDB" id="59429at2157"/>
<comment type="caution">
    <text evidence="2">The sequence shown here is derived from an EMBL/GenBank/DDBJ whole genome shotgun (WGS) entry which is preliminary data.</text>
</comment>